<dbReference type="Gene3D" id="3.30.390.10">
    <property type="entry name" value="Enolase-like, N-terminal domain"/>
    <property type="match status" value="1"/>
</dbReference>
<dbReference type="InterPro" id="IPR029065">
    <property type="entry name" value="Enolase_C-like"/>
</dbReference>
<dbReference type="OrthoDB" id="9782675at2"/>
<evidence type="ECO:0000256" key="6">
    <source>
        <dbReference type="PIRSR" id="PIRSR634603-3"/>
    </source>
</evidence>
<dbReference type="PANTHER" id="PTHR48080">
    <property type="entry name" value="D-GALACTONATE DEHYDRATASE-RELATED"/>
    <property type="match status" value="1"/>
</dbReference>
<protein>
    <recommendedName>
        <fullName evidence="7">Dipeptide epimerase</fullName>
        <ecNumber evidence="7">5.1.1.-</ecNumber>
    </recommendedName>
</protein>
<dbReference type="EC" id="5.1.1.-" evidence="7"/>
<dbReference type="InterPro" id="IPR029017">
    <property type="entry name" value="Enolase-like_N"/>
</dbReference>
<evidence type="ECO:0000313" key="10">
    <source>
        <dbReference type="Proteomes" id="UP000018542"/>
    </source>
</evidence>
<evidence type="ECO:0000313" key="9">
    <source>
        <dbReference type="EMBL" id="AHB48827.1"/>
    </source>
</evidence>
<dbReference type="InterPro" id="IPR036849">
    <property type="entry name" value="Enolase-like_C_sf"/>
</dbReference>
<evidence type="ECO:0000256" key="7">
    <source>
        <dbReference type="RuleBase" id="RU366006"/>
    </source>
</evidence>
<dbReference type="SFLD" id="SFLDF00010">
    <property type="entry name" value="dipeptide_epimerase"/>
    <property type="match status" value="1"/>
</dbReference>
<dbReference type="InterPro" id="IPR013341">
    <property type="entry name" value="Mandelate_racemase_N_dom"/>
</dbReference>
<sequence>MGAALLAVTVDSFPLKTPFVIARGAKTEARVVAVTLTDGRVTGHGECTPYARYGETVESVLLAIGKASDTPGCLESRETLASVLPPGAARNALDCAFWDLEAKMAGVSAAMQAGYASLSAVETCFTLSLDTPDAMADAARAAVHHNLLKLKLGGEGDAARMAAVREARPDARLVADANEAWTPEMLGPLLEAAAAARFELIEQPLPADADGALEGFARSVPVCADESAHIASDIPRVAARYDAVNIKLDKAGGLTEALAMLNAARRADLKVMTGSMVASSLAVAPAFLLAQDADWVDLDGPLLLAEDRDPPAIFENGLLYPPPARLWG</sequence>
<comment type="similarity">
    <text evidence="1 7">Belongs to the mandelate racemase/muconate lactonizing enzyme family.</text>
</comment>
<evidence type="ECO:0000256" key="2">
    <source>
        <dbReference type="ARBA" id="ARBA00022723"/>
    </source>
</evidence>
<keyword evidence="10" id="KW-1185">Reference proteome</keyword>
<feature type="domain" description="Mandelate racemase/muconate lactonizing enzyme C-terminal" evidence="8">
    <location>
        <begin position="132"/>
        <end position="223"/>
    </location>
</feature>
<dbReference type="SFLD" id="SFLDS00001">
    <property type="entry name" value="Enolase"/>
    <property type="match status" value="1"/>
</dbReference>
<proteinExistence type="inferred from homology"/>
<feature type="binding site" evidence="6">
    <location>
        <position position="225"/>
    </location>
    <ligand>
        <name>Mg(2+)</name>
        <dbReference type="ChEBI" id="CHEBI:18420"/>
    </ligand>
</feature>
<feature type="binding site" evidence="6">
    <location>
        <position position="202"/>
    </location>
    <ligand>
        <name>Mg(2+)</name>
        <dbReference type="ChEBI" id="CHEBI:18420"/>
    </ligand>
</feature>
<dbReference type="KEGG" id="hni:W911_11105"/>
<dbReference type="SUPFAM" id="SSF54826">
    <property type="entry name" value="Enolase N-terminal domain-like"/>
    <property type="match status" value="1"/>
</dbReference>
<evidence type="ECO:0000256" key="1">
    <source>
        <dbReference type="ARBA" id="ARBA00008031"/>
    </source>
</evidence>
<keyword evidence="3 6" id="KW-0460">Magnesium</keyword>
<dbReference type="Pfam" id="PF02746">
    <property type="entry name" value="MR_MLE_N"/>
    <property type="match status" value="1"/>
</dbReference>
<dbReference type="InterPro" id="IPR013342">
    <property type="entry name" value="Mandelate_racemase_C"/>
</dbReference>
<evidence type="ECO:0000256" key="4">
    <source>
        <dbReference type="ARBA" id="ARBA00023235"/>
    </source>
</evidence>
<keyword evidence="4 7" id="KW-0413">Isomerase</keyword>
<name>V5SEB5_9HYPH</name>
<reference evidence="9 10" key="1">
    <citation type="journal article" date="2014" name="Genome Announc.">
        <title>Complete Genome Sequence of Hyphomicrobium nitrativorans Strain NL23, a Denitrifying Bacterium Isolated from Biofilm of a Methanol-Fed Denitrification System Treating Seawater at the Montreal Biodome.</title>
        <authorList>
            <person name="Martineau C."/>
            <person name="Villeneuve C."/>
            <person name="Mauffrey F."/>
            <person name="Villemur R."/>
        </authorList>
    </citation>
    <scope>NUCLEOTIDE SEQUENCE [LARGE SCALE GENOMIC DNA]</scope>
    <source>
        <strain evidence="9">NL23</strain>
    </source>
</reference>
<comment type="cofactor">
    <cofactor evidence="6 7">
        <name>Mg(2+)</name>
        <dbReference type="ChEBI" id="CHEBI:18420"/>
    </cofactor>
    <text evidence="6 7">Binds 1 Mg(2+) ion per subunit.</text>
</comment>
<dbReference type="PANTHER" id="PTHR48080:SF3">
    <property type="entry name" value="ENOLASE SUPERFAMILY MEMBER DDB_G0284701"/>
    <property type="match status" value="1"/>
</dbReference>
<dbReference type="NCBIfam" id="NF042940">
    <property type="entry name" value="racemase_DgcA"/>
    <property type="match status" value="1"/>
</dbReference>
<dbReference type="InterPro" id="IPR034593">
    <property type="entry name" value="DgoD-like"/>
</dbReference>
<dbReference type="STRING" id="1029756.W911_11105"/>
<dbReference type="Pfam" id="PF13378">
    <property type="entry name" value="MR_MLE_C"/>
    <property type="match status" value="1"/>
</dbReference>
<dbReference type="HOGENOM" id="CLU_030273_4_3_5"/>
<dbReference type="PATRIC" id="fig|1029756.8.peg.2308"/>
<accession>V5SEB5</accession>
<evidence type="ECO:0000256" key="3">
    <source>
        <dbReference type="ARBA" id="ARBA00022842"/>
    </source>
</evidence>
<feature type="active site" description="Proton acceptor; specific for (S)-substrate epimerization" evidence="5">
    <location>
        <position position="247"/>
    </location>
</feature>
<dbReference type="RefSeq" id="WP_023787571.1">
    <property type="nucleotide sequence ID" value="NC_022997.1"/>
</dbReference>
<dbReference type="Proteomes" id="UP000018542">
    <property type="component" value="Chromosome"/>
</dbReference>
<dbReference type="GO" id="GO:0016855">
    <property type="term" value="F:racemase and epimerase activity, acting on amino acids and derivatives"/>
    <property type="evidence" value="ECO:0007669"/>
    <property type="project" value="UniProtKB-UniRule"/>
</dbReference>
<dbReference type="CDD" id="cd03319">
    <property type="entry name" value="L-Ala-DL-Glu_epimerase"/>
    <property type="match status" value="1"/>
</dbReference>
<dbReference type="GO" id="GO:0046872">
    <property type="term" value="F:metal ion binding"/>
    <property type="evidence" value="ECO:0007669"/>
    <property type="project" value="UniProtKB-KW"/>
</dbReference>
<organism evidence="9 10">
    <name type="scientific">Hyphomicrobium nitrativorans NL23</name>
    <dbReference type="NCBI Taxonomy" id="1029756"/>
    <lineage>
        <taxon>Bacteria</taxon>
        <taxon>Pseudomonadati</taxon>
        <taxon>Pseudomonadota</taxon>
        <taxon>Alphaproteobacteria</taxon>
        <taxon>Hyphomicrobiales</taxon>
        <taxon>Hyphomicrobiaceae</taxon>
        <taxon>Hyphomicrobium</taxon>
    </lineage>
</organism>
<dbReference type="SMART" id="SM00922">
    <property type="entry name" value="MR_MLE"/>
    <property type="match status" value="1"/>
</dbReference>
<dbReference type="EMBL" id="CP006912">
    <property type="protein sequence ID" value="AHB48827.1"/>
    <property type="molecule type" value="Genomic_DNA"/>
</dbReference>
<dbReference type="SUPFAM" id="SSF51604">
    <property type="entry name" value="Enolase C-terminal domain-like"/>
    <property type="match status" value="1"/>
</dbReference>
<dbReference type="Gene3D" id="3.20.20.120">
    <property type="entry name" value="Enolase-like C-terminal domain"/>
    <property type="match status" value="1"/>
</dbReference>
<dbReference type="SFLD" id="SFLDG00180">
    <property type="entry name" value="muconate_cycloisomerase"/>
    <property type="match status" value="1"/>
</dbReference>
<keyword evidence="2 6" id="KW-0479">Metal-binding</keyword>
<dbReference type="AlphaFoldDB" id="V5SEB5"/>
<evidence type="ECO:0000256" key="5">
    <source>
        <dbReference type="PIRSR" id="PIRSR634603-1"/>
    </source>
</evidence>
<evidence type="ECO:0000259" key="8">
    <source>
        <dbReference type="SMART" id="SM00922"/>
    </source>
</evidence>
<feature type="binding site" evidence="6">
    <location>
        <position position="176"/>
    </location>
    <ligand>
        <name>Mg(2+)</name>
        <dbReference type="ChEBI" id="CHEBI:18420"/>
    </ligand>
</feature>
<dbReference type="InterPro" id="IPR034603">
    <property type="entry name" value="Dipeptide_epimerase"/>
</dbReference>
<gene>
    <name evidence="9" type="ORF">W911_11105</name>
</gene>
<feature type="active site" description="Proton acceptor; specific for (R)-substrate epimerization" evidence="5">
    <location>
        <position position="151"/>
    </location>
</feature>